<dbReference type="SMART" id="SM00100">
    <property type="entry name" value="cNMP"/>
    <property type="match status" value="1"/>
</dbReference>
<dbReference type="Proteomes" id="UP000442533">
    <property type="component" value="Unassembled WGS sequence"/>
</dbReference>
<accession>A0A844H3A6</accession>
<feature type="domain" description="Cyclic nucleotide-binding" evidence="4">
    <location>
        <begin position="18"/>
        <end position="138"/>
    </location>
</feature>
<feature type="domain" description="HTH crp-type" evidence="5">
    <location>
        <begin position="152"/>
        <end position="224"/>
    </location>
</feature>
<keyword evidence="2" id="KW-0238">DNA-binding</keyword>
<dbReference type="GO" id="GO:0003677">
    <property type="term" value="F:DNA binding"/>
    <property type="evidence" value="ECO:0007669"/>
    <property type="project" value="UniProtKB-KW"/>
</dbReference>
<dbReference type="RefSeq" id="WP_155063286.1">
    <property type="nucleotide sequence ID" value="NZ_WMIF01000003.1"/>
</dbReference>
<dbReference type="Pfam" id="PF13545">
    <property type="entry name" value="HTH_Crp_2"/>
    <property type="match status" value="1"/>
</dbReference>
<evidence type="ECO:0000313" key="7">
    <source>
        <dbReference type="Proteomes" id="UP000442533"/>
    </source>
</evidence>
<dbReference type="PANTHER" id="PTHR24567">
    <property type="entry name" value="CRP FAMILY TRANSCRIPTIONAL REGULATORY PROTEIN"/>
    <property type="match status" value="1"/>
</dbReference>
<dbReference type="AlphaFoldDB" id="A0A844H3A6"/>
<dbReference type="GO" id="GO:0005829">
    <property type="term" value="C:cytosol"/>
    <property type="evidence" value="ECO:0007669"/>
    <property type="project" value="TreeGrafter"/>
</dbReference>
<dbReference type="OrthoDB" id="9808528at2"/>
<dbReference type="PROSITE" id="PS51063">
    <property type="entry name" value="HTH_CRP_2"/>
    <property type="match status" value="1"/>
</dbReference>
<evidence type="ECO:0000313" key="6">
    <source>
        <dbReference type="EMBL" id="MTH33731.1"/>
    </source>
</evidence>
<keyword evidence="3" id="KW-0804">Transcription</keyword>
<dbReference type="Pfam" id="PF00027">
    <property type="entry name" value="cNMP_binding"/>
    <property type="match status" value="1"/>
</dbReference>
<proteinExistence type="predicted"/>
<organism evidence="6 7">
    <name type="scientific">Paracoccus limosus</name>
    <dbReference type="NCBI Taxonomy" id="913252"/>
    <lineage>
        <taxon>Bacteria</taxon>
        <taxon>Pseudomonadati</taxon>
        <taxon>Pseudomonadota</taxon>
        <taxon>Alphaproteobacteria</taxon>
        <taxon>Rhodobacterales</taxon>
        <taxon>Paracoccaceae</taxon>
        <taxon>Paracoccus</taxon>
    </lineage>
</organism>
<dbReference type="InterPro" id="IPR000595">
    <property type="entry name" value="cNMP-bd_dom"/>
</dbReference>
<dbReference type="InterPro" id="IPR050397">
    <property type="entry name" value="Env_Response_Regulators"/>
</dbReference>
<dbReference type="SUPFAM" id="SSF46785">
    <property type="entry name" value="Winged helix' DNA-binding domain"/>
    <property type="match status" value="1"/>
</dbReference>
<reference evidence="6 7" key="1">
    <citation type="submission" date="2019-11" db="EMBL/GenBank/DDBJ databases">
        <authorList>
            <person name="Dong K."/>
        </authorList>
    </citation>
    <scope>NUCLEOTIDE SEQUENCE [LARGE SCALE GENOMIC DNA]</scope>
    <source>
        <strain evidence="6 7">JCM 17370</strain>
    </source>
</reference>
<dbReference type="InterPro" id="IPR012318">
    <property type="entry name" value="HTH_CRP"/>
</dbReference>
<dbReference type="EMBL" id="WMIF01000003">
    <property type="protein sequence ID" value="MTH33731.1"/>
    <property type="molecule type" value="Genomic_DNA"/>
</dbReference>
<dbReference type="PROSITE" id="PS50042">
    <property type="entry name" value="CNMP_BINDING_3"/>
    <property type="match status" value="1"/>
</dbReference>
<dbReference type="Gene3D" id="2.60.120.10">
    <property type="entry name" value="Jelly Rolls"/>
    <property type="match status" value="1"/>
</dbReference>
<evidence type="ECO:0000256" key="2">
    <source>
        <dbReference type="ARBA" id="ARBA00023125"/>
    </source>
</evidence>
<keyword evidence="7" id="KW-1185">Reference proteome</keyword>
<dbReference type="Gene3D" id="1.10.10.10">
    <property type="entry name" value="Winged helix-like DNA-binding domain superfamily/Winged helix DNA-binding domain"/>
    <property type="match status" value="1"/>
</dbReference>
<dbReference type="InterPro" id="IPR018490">
    <property type="entry name" value="cNMP-bd_dom_sf"/>
</dbReference>
<evidence type="ECO:0000256" key="3">
    <source>
        <dbReference type="ARBA" id="ARBA00023163"/>
    </source>
</evidence>
<evidence type="ECO:0000259" key="5">
    <source>
        <dbReference type="PROSITE" id="PS51063"/>
    </source>
</evidence>
<sequence>MARQPQAVLKTQLKDFDLFAGVDDAVLDEIAVLSRLRRMPAGQLLMEQGAPGDSVFLVVSGSFISVLWTKDGRELAFRTLNSGAVIGELAVISGGARSLSLYAHTDSTVIELPGPDFLRLIDTHRPIREALLHSMVRMIHDLTRRVHELRTLRVEDRLRAYLLRAALDQGPLVPGMVLEHAHSHAHVGDMIGANREAVTRSLAALRTEGVIDYGRGFIRIIAPEALMADNLQ</sequence>
<protein>
    <submittedName>
        <fullName evidence="6">Cyclic nucleotide-binding domain-containing protein</fullName>
    </submittedName>
</protein>
<dbReference type="InterPro" id="IPR014710">
    <property type="entry name" value="RmlC-like_jellyroll"/>
</dbReference>
<dbReference type="InterPro" id="IPR036388">
    <property type="entry name" value="WH-like_DNA-bd_sf"/>
</dbReference>
<dbReference type="PANTHER" id="PTHR24567:SF68">
    <property type="entry name" value="DNA-BINDING TRANSCRIPTIONAL DUAL REGULATOR CRP"/>
    <property type="match status" value="1"/>
</dbReference>
<dbReference type="InterPro" id="IPR036390">
    <property type="entry name" value="WH_DNA-bd_sf"/>
</dbReference>
<dbReference type="GO" id="GO:0003700">
    <property type="term" value="F:DNA-binding transcription factor activity"/>
    <property type="evidence" value="ECO:0007669"/>
    <property type="project" value="TreeGrafter"/>
</dbReference>
<dbReference type="SMART" id="SM00419">
    <property type="entry name" value="HTH_CRP"/>
    <property type="match status" value="1"/>
</dbReference>
<name>A0A844H3A6_9RHOB</name>
<evidence type="ECO:0000259" key="4">
    <source>
        <dbReference type="PROSITE" id="PS50042"/>
    </source>
</evidence>
<comment type="caution">
    <text evidence="6">The sequence shown here is derived from an EMBL/GenBank/DDBJ whole genome shotgun (WGS) entry which is preliminary data.</text>
</comment>
<dbReference type="SUPFAM" id="SSF51206">
    <property type="entry name" value="cAMP-binding domain-like"/>
    <property type="match status" value="1"/>
</dbReference>
<gene>
    <name evidence="6" type="ORF">GL279_03880</name>
</gene>
<dbReference type="CDD" id="cd00038">
    <property type="entry name" value="CAP_ED"/>
    <property type="match status" value="1"/>
</dbReference>
<evidence type="ECO:0000256" key="1">
    <source>
        <dbReference type="ARBA" id="ARBA00023015"/>
    </source>
</evidence>
<keyword evidence="1" id="KW-0805">Transcription regulation</keyword>